<accession>A0A8H3QE34</accession>
<proteinExistence type="predicted"/>
<dbReference type="EMBL" id="BLAL01000017">
    <property type="protein sequence ID" value="GES75622.1"/>
    <property type="molecule type" value="Genomic_DNA"/>
</dbReference>
<evidence type="ECO:0000313" key="1">
    <source>
        <dbReference type="EMBL" id="GES75622.1"/>
    </source>
</evidence>
<dbReference type="AlphaFoldDB" id="A0A8H3QE34"/>
<protein>
    <submittedName>
        <fullName evidence="1">Uncharacterized protein</fullName>
    </submittedName>
</protein>
<gene>
    <name evidence="1" type="ORF">RCL2_000304700</name>
</gene>
<dbReference type="Proteomes" id="UP000615446">
    <property type="component" value="Unassembled WGS sequence"/>
</dbReference>
<reference evidence="1" key="1">
    <citation type="submission" date="2019-10" db="EMBL/GenBank/DDBJ databases">
        <title>Conservation and host-specific expression of non-tandemly repeated heterogenous ribosome RNA gene in arbuscular mycorrhizal fungi.</title>
        <authorList>
            <person name="Maeda T."/>
            <person name="Kobayashi Y."/>
            <person name="Nakagawa T."/>
            <person name="Ezawa T."/>
            <person name="Yamaguchi K."/>
            <person name="Bino T."/>
            <person name="Nishimoto Y."/>
            <person name="Shigenobu S."/>
            <person name="Kawaguchi M."/>
        </authorList>
    </citation>
    <scope>NUCLEOTIDE SEQUENCE</scope>
    <source>
        <strain evidence="1">HR1</strain>
    </source>
</reference>
<comment type="caution">
    <text evidence="1">The sequence shown here is derived from an EMBL/GenBank/DDBJ whole genome shotgun (WGS) entry which is preliminary data.</text>
</comment>
<sequence>MKNFIMSRFYFTDRQNMPRKCTDLKPIPFRVASNLVSMSCRAPVQKFEKNSAYLFAPFCPVDGYCDDDYVETERGMDLDIYTQGHYKVHVNGIP</sequence>
<organism evidence="1 2">
    <name type="scientific">Rhizophagus clarus</name>
    <dbReference type="NCBI Taxonomy" id="94130"/>
    <lineage>
        <taxon>Eukaryota</taxon>
        <taxon>Fungi</taxon>
        <taxon>Fungi incertae sedis</taxon>
        <taxon>Mucoromycota</taxon>
        <taxon>Glomeromycotina</taxon>
        <taxon>Glomeromycetes</taxon>
        <taxon>Glomerales</taxon>
        <taxon>Glomeraceae</taxon>
        <taxon>Rhizophagus</taxon>
    </lineage>
</organism>
<evidence type="ECO:0000313" key="2">
    <source>
        <dbReference type="Proteomes" id="UP000615446"/>
    </source>
</evidence>
<name>A0A8H3QE34_9GLOM</name>